<dbReference type="OrthoDB" id="6572822at2759"/>
<dbReference type="InterPro" id="IPR052709">
    <property type="entry name" value="Transposase-MT_Hybrid"/>
</dbReference>
<sequence>MCAAIKNPAKCKVRAVIRVFTAKQYSAAAIHRELCAVYGPNVMSEGVVREWVRLFKSGQENTHDEERSGRPSLVTDELLQKIDGKVRENRRFTISELSDEFPQISRTVLYEA</sequence>
<gene>
    <name evidence="2" type="ORF">J437_LFUL019437</name>
</gene>
<dbReference type="AlphaFoldDB" id="A0A8K0P8S9"/>
<dbReference type="Proteomes" id="UP000792457">
    <property type="component" value="Unassembled WGS sequence"/>
</dbReference>
<dbReference type="Gene3D" id="1.10.10.1450">
    <property type="match status" value="1"/>
</dbReference>
<dbReference type="PANTHER" id="PTHR46060">
    <property type="entry name" value="MARINER MOS1 TRANSPOSASE-LIKE PROTEIN"/>
    <property type="match status" value="1"/>
</dbReference>
<protein>
    <recommendedName>
        <fullName evidence="1">Mos1 transposase HTH domain-containing protein</fullName>
    </recommendedName>
</protein>
<dbReference type="Pfam" id="PF17906">
    <property type="entry name" value="HTH_48"/>
    <property type="match status" value="1"/>
</dbReference>
<feature type="domain" description="Mos1 transposase HTH" evidence="1">
    <location>
        <begin position="13"/>
        <end position="58"/>
    </location>
</feature>
<reference evidence="2" key="1">
    <citation type="submission" date="2013-04" db="EMBL/GenBank/DDBJ databases">
        <authorList>
            <person name="Qu J."/>
            <person name="Murali S.C."/>
            <person name="Bandaranaike D."/>
            <person name="Bellair M."/>
            <person name="Blankenburg K."/>
            <person name="Chao H."/>
            <person name="Dinh H."/>
            <person name="Doddapaneni H."/>
            <person name="Downs B."/>
            <person name="Dugan-Rocha S."/>
            <person name="Elkadiri S."/>
            <person name="Gnanaolivu R.D."/>
            <person name="Hernandez B."/>
            <person name="Javaid M."/>
            <person name="Jayaseelan J.C."/>
            <person name="Lee S."/>
            <person name="Li M."/>
            <person name="Ming W."/>
            <person name="Munidasa M."/>
            <person name="Muniz J."/>
            <person name="Nguyen L."/>
            <person name="Ongeri F."/>
            <person name="Osuji N."/>
            <person name="Pu L.-L."/>
            <person name="Puazo M."/>
            <person name="Qu C."/>
            <person name="Quiroz J."/>
            <person name="Raj R."/>
            <person name="Weissenberger G."/>
            <person name="Xin Y."/>
            <person name="Zou X."/>
            <person name="Han Y."/>
            <person name="Richards S."/>
            <person name="Worley K."/>
            <person name="Muzny D."/>
            <person name="Gibbs R."/>
        </authorList>
    </citation>
    <scope>NUCLEOTIDE SEQUENCE</scope>
    <source>
        <strain evidence="2">Sampled in the wild</strain>
    </source>
</reference>
<dbReference type="InterPro" id="IPR041426">
    <property type="entry name" value="Mos1_HTH"/>
</dbReference>
<dbReference type="EMBL" id="KZ309161">
    <property type="protein sequence ID" value="KAG8237367.1"/>
    <property type="molecule type" value="Genomic_DNA"/>
</dbReference>
<name>A0A8K0P8S9_LADFU</name>
<comment type="caution">
    <text evidence="2">The sequence shown here is derived from an EMBL/GenBank/DDBJ whole genome shotgun (WGS) entry which is preliminary data.</text>
</comment>
<proteinExistence type="predicted"/>
<evidence type="ECO:0000313" key="2">
    <source>
        <dbReference type="EMBL" id="KAG8237367.1"/>
    </source>
</evidence>
<evidence type="ECO:0000259" key="1">
    <source>
        <dbReference type="Pfam" id="PF17906"/>
    </source>
</evidence>
<accession>A0A8K0P8S9</accession>
<organism evidence="2 3">
    <name type="scientific">Ladona fulva</name>
    <name type="common">Scarce chaser dragonfly</name>
    <name type="synonym">Libellula fulva</name>
    <dbReference type="NCBI Taxonomy" id="123851"/>
    <lineage>
        <taxon>Eukaryota</taxon>
        <taxon>Metazoa</taxon>
        <taxon>Ecdysozoa</taxon>
        <taxon>Arthropoda</taxon>
        <taxon>Hexapoda</taxon>
        <taxon>Insecta</taxon>
        <taxon>Pterygota</taxon>
        <taxon>Palaeoptera</taxon>
        <taxon>Odonata</taxon>
        <taxon>Epiprocta</taxon>
        <taxon>Anisoptera</taxon>
        <taxon>Libelluloidea</taxon>
        <taxon>Libellulidae</taxon>
        <taxon>Ladona</taxon>
    </lineage>
</organism>
<keyword evidence="3" id="KW-1185">Reference proteome</keyword>
<reference evidence="2" key="2">
    <citation type="submission" date="2017-10" db="EMBL/GenBank/DDBJ databases">
        <title>Ladona fulva Genome sequencing and assembly.</title>
        <authorList>
            <person name="Murali S."/>
            <person name="Richards S."/>
            <person name="Bandaranaike D."/>
            <person name="Bellair M."/>
            <person name="Blankenburg K."/>
            <person name="Chao H."/>
            <person name="Dinh H."/>
            <person name="Doddapaneni H."/>
            <person name="Dugan-Rocha S."/>
            <person name="Elkadiri S."/>
            <person name="Gnanaolivu R."/>
            <person name="Hernandez B."/>
            <person name="Skinner E."/>
            <person name="Javaid M."/>
            <person name="Lee S."/>
            <person name="Li M."/>
            <person name="Ming W."/>
            <person name="Munidasa M."/>
            <person name="Muniz J."/>
            <person name="Nguyen L."/>
            <person name="Hughes D."/>
            <person name="Osuji N."/>
            <person name="Pu L.-L."/>
            <person name="Puazo M."/>
            <person name="Qu C."/>
            <person name="Quiroz J."/>
            <person name="Raj R."/>
            <person name="Weissenberger G."/>
            <person name="Xin Y."/>
            <person name="Zou X."/>
            <person name="Han Y."/>
            <person name="Worley K."/>
            <person name="Muzny D."/>
            <person name="Gibbs R."/>
        </authorList>
    </citation>
    <scope>NUCLEOTIDE SEQUENCE</scope>
    <source>
        <strain evidence="2">Sampled in the wild</strain>
    </source>
</reference>
<evidence type="ECO:0000313" key="3">
    <source>
        <dbReference type="Proteomes" id="UP000792457"/>
    </source>
</evidence>
<dbReference type="PANTHER" id="PTHR46060:SF1">
    <property type="entry name" value="MARINER MOS1 TRANSPOSASE-LIKE PROTEIN"/>
    <property type="match status" value="1"/>
</dbReference>